<gene>
    <name evidence="12" type="ORF">C1I91_16845</name>
</gene>
<evidence type="ECO:0000256" key="8">
    <source>
        <dbReference type="ARBA" id="ARBA00023209"/>
    </source>
</evidence>
<dbReference type="Pfam" id="PF01066">
    <property type="entry name" value="CDP-OH_P_transf"/>
    <property type="match status" value="1"/>
</dbReference>
<dbReference type="KEGG" id="cmah:C1I91_16845"/>
<comment type="pathway">
    <text evidence="10">Phospholipid metabolism.</text>
</comment>
<proteinExistence type="inferred from homology"/>
<dbReference type="EMBL" id="CP025746">
    <property type="protein sequence ID" value="QAA33170.1"/>
    <property type="molecule type" value="Genomic_DNA"/>
</dbReference>
<dbReference type="PANTHER" id="PTHR14269:SF62">
    <property type="entry name" value="CDP-DIACYLGLYCEROL--GLYCEROL-3-PHOSPHATE 3-PHOSPHATIDYLTRANSFERASE 1, CHLOROPLASTIC"/>
    <property type="match status" value="1"/>
</dbReference>
<dbReference type="AlphaFoldDB" id="A0A3R5QV17"/>
<accession>A0A3R5QV17</accession>
<dbReference type="InterPro" id="IPR050324">
    <property type="entry name" value="CDP-alcohol_PTase-I"/>
</dbReference>
<keyword evidence="9" id="KW-1208">Phospholipid metabolism</keyword>
<organism evidence="12 13">
    <name type="scientific">Clostridium manihotivorum</name>
    <dbReference type="NCBI Taxonomy" id="2320868"/>
    <lineage>
        <taxon>Bacteria</taxon>
        <taxon>Bacillati</taxon>
        <taxon>Bacillota</taxon>
        <taxon>Clostridia</taxon>
        <taxon>Eubacteriales</taxon>
        <taxon>Clostridiaceae</taxon>
        <taxon>Clostridium</taxon>
    </lineage>
</organism>
<keyword evidence="6" id="KW-0443">Lipid metabolism</keyword>
<evidence type="ECO:0000256" key="11">
    <source>
        <dbReference type="SAM" id="Phobius"/>
    </source>
</evidence>
<keyword evidence="3" id="KW-0444">Lipid biosynthesis</keyword>
<evidence type="ECO:0000256" key="3">
    <source>
        <dbReference type="ARBA" id="ARBA00022516"/>
    </source>
</evidence>
<keyword evidence="13" id="KW-1185">Reference proteome</keyword>
<evidence type="ECO:0000256" key="4">
    <source>
        <dbReference type="ARBA" id="ARBA00022692"/>
    </source>
</evidence>
<name>A0A3R5QV17_9CLOT</name>
<keyword evidence="7 11" id="KW-0472">Membrane</keyword>
<evidence type="ECO:0000313" key="12">
    <source>
        <dbReference type="EMBL" id="QAA33170.1"/>
    </source>
</evidence>
<dbReference type="InterPro" id="IPR043130">
    <property type="entry name" value="CDP-OH_PTrfase_TM_dom"/>
</dbReference>
<keyword evidence="4 11" id="KW-0812">Transmembrane</keyword>
<comment type="similarity">
    <text evidence="2">Belongs to the CDP-alcohol phosphatidyltransferase class-I family.</text>
</comment>
<feature type="transmembrane region" description="Helical" evidence="11">
    <location>
        <begin position="164"/>
        <end position="182"/>
    </location>
</feature>
<dbReference type="GO" id="GO:0016020">
    <property type="term" value="C:membrane"/>
    <property type="evidence" value="ECO:0007669"/>
    <property type="project" value="UniProtKB-SubCell"/>
</dbReference>
<reference evidence="12 13" key="1">
    <citation type="submission" date="2018-01" db="EMBL/GenBank/DDBJ databases">
        <title>Genome Sequencing and Assembly of Anaerobacter polyendosporus strain CT4.</title>
        <authorList>
            <person name="Tachaapaikoon C."/>
            <person name="Sutheeworapong S."/>
            <person name="Jenjaroenpun P."/>
            <person name="Wongsurawat T."/>
            <person name="Nookeaw I."/>
            <person name="Cheawchanlertfa P."/>
            <person name="Kosugi A."/>
            <person name="Cheevadhanarak S."/>
            <person name="Ratanakhanokchai K."/>
        </authorList>
    </citation>
    <scope>NUCLEOTIDE SEQUENCE [LARGE SCALE GENOMIC DNA]</scope>
    <source>
        <strain evidence="12 13">CT4</strain>
    </source>
</reference>
<evidence type="ECO:0000256" key="9">
    <source>
        <dbReference type="ARBA" id="ARBA00023264"/>
    </source>
</evidence>
<keyword evidence="12" id="KW-0808">Transferase</keyword>
<evidence type="ECO:0000256" key="2">
    <source>
        <dbReference type="ARBA" id="ARBA00010441"/>
    </source>
</evidence>
<dbReference type="GO" id="GO:0046474">
    <property type="term" value="P:glycerophospholipid biosynthetic process"/>
    <property type="evidence" value="ECO:0007669"/>
    <property type="project" value="TreeGrafter"/>
</dbReference>
<feature type="transmembrane region" description="Helical" evidence="11">
    <location>
        <begin position="36"/>
        <end position="52"/>
    </location>
</feature>
<evidence type="ECO:0000256" key="1">
    <source>
        <dbReference type="ARBA" id="ARBA00004141"/>
    </source>
</evidence>
<dbReference type="Proteomes" id="UP000286268">
    <property type="component" value="Chromosome"/>
</dbReference>
<evidence type="ECO:0000256" key="5">
    <source>
        <dbReference type="ARBA" id="ARBA00022989"/>
    </source>
</evidence>
<dbReference type="InterPro" id="IPR000462">
    <property type="entry name" value="CDP-OH_P_trans"/>
</dbReference>
<dbReference type="PANTHER" id="PTHR14269">
    <property type="entry name" value="CDP-DIACYLGLYCEROL--GLYCEROL-3-PHOSPHATE 3-PHOSPHATIDYLTRANSFERASE-RELATED"/>
    <property type="match status" value="1"/>
</dbReference>
<evidence type="ECO:0000256" key="10">
    <source>
        <dbReference type="ARBA" id="ARBA00025707"/>
    </source>
</evidence>
<protein>
    <submittedName>
        <fullName evidence="12">CDP-diacylglycerol--glycerol-3-phosphate 3-phosphatidyltransferase</fullName>
    </submittedName>
</protein>
<keyword evidence="5 11" id="KW-1133">Transmembrane helix</keyword>
<feature type="transmembrane region" description="Helical" evidence="11">
    <location>
        <begin position="87"/>
        <end position="106"/>
    </location>
</feature>
<dbReference type="GO" id="GO:0016780">
    <property type="term" value="F:phosphotransferase activity, for other substituted phosphate groups"/>
    <property type="evidence" value="ECO:0007669"/>
    <property type="project" value="InterPro"/>
</dbReference>
<keyword evidence="8" id="KW-0594">Phospholipid biosynthesis</keyword>
<comment type="subcellular location">
    <subcellularLocation>
        <location evidence="1">Membrane</location>
        <topology evidence="1">Multi-pass membrane protein</topology>
    </subcellularLocation>
</comment>
<dbReference type="RefSeq" id="WP_128213896.1">
    <property type="nucleotide sequence ID" value="NZ_CP025746.1"/>
</dbReference>
<evidence type="ECO:0000256" key="6">
    <source>
        <dbReference type="ARBA" id="ARBA00023098"/>
    </source>
</evidence>
<dbReference type="Gene3D" id="1.20.120.1760">
    <property type="match status" value="1"/>
</dbReference>
<dbReference type="OrthoDB" id="9796672at2"/>
<evidence type="ECO:0000256" key="7">
    <source>
        <dbReference type="ARBA" id="ARBA00023136"/>
    </source>
</evidence>
<evidence type="ECO:0000313" key="13">
    <source>
        <dbReference type="Proteomes" id="UP000286268"/>
    </source>
</evidence>
<sequence length="192" mass="21534">MKFVNRLTMTRLFLAAVFLIFMSVKGIPFRRSSATVIFIAATIIDVFYENFIKKENKSNKLIILINSLVDKLLVTTALIFLVETNVIPSLVAIVVISIEFAIGGLVTIGTSDGLNLAKSTLEKVKTVFQMTAIITLLSKMSIEHSFHKLKEQLSDSFIGMVPNMILYLALIITVVYAVDYFLKNKKHIRTDI</sequence>